<dbReference type="PROSITE" id="PS00584">
    <property type="entry name" value="PFKB_KINASES_2"/>
    <property type="match status" value="1"/>
</dbReference>
<evidence type="ECO:0000256" key="11">
    <source>
        <dbReference type="RuleBase" id="RU368116"/>
    </source>
</evidence>
<keyword evidence="5 11" id="KW-0808">Transferase</keyword>
<evidence type="ECO:0000259" key="12">
    <source>
        <dbReference type="Pfam" id="PF00294"/>
    </source>
</evidence>
<dbReference type="GO" id="GO:0005524">
    <property type="term" value="F:ATP binding"/>
    <property type="evidence" value="ECO:0007669"/>
    <property type="project" value="UniProtKB-UniRule"/>
</dbReference>
<dbReference type="SUPFAM" id="SSF53613">
    <property type="entry name" value="Ribokinase-like"/>
    <property type="match status" value="1"/>
</dbReference>
<evidence type="ECO:0000313" key="14">
    <source>
        <dbReference type="EMBL" id="CEL70978.1"/>
    </source>
</evidence>
<reference evidence="15" key="3">
    <citation type="journal article" date="2012" name="PLoS Pathog.">
        <title>Comparative genomics of the apicomplexan parasites Toxoplasma gondii and Neospora caninum: Coccidia differing in host range and transmission strategy.</title>
        <authorList>
            <person name="Reid A.J."/>
            <person name="Vermont S.J."/>
            <person name="Cotton J.A."/>
            <person name="Harris D."/>
            <person name="Hill-Cawthorne G.A."/>
            <person name="Konen-Waisman S."/>
            <person name="Latham S.M."/>
            <person name="Mourier T."/>
            <person name="Norton R."/>
            <person name="Quail M.A."/>
            <person name="Sanders M."/>
            <person name="Shanmugam D."/>
            <person name="Sohal A."/>
            <person name="Wasmuth J.D."/>
            <person name="Brunk B."/>
            <person name="Grigg M.E."/>
            <person name="Howard J.C."/>
            <person name="Parkinson J."/>
            <person name="Roos D.S."/>
            <person name="Trees A.J."/>
            <person name="Berriman M."/>
            <person name="Pain A."/>
            <person name="Wastling J.M."/>
        </authorList>
    </citation>
    <scope>NUCLEOTIDE SEQUENCE [LARGE SCALE GENOMIC DNA]</scope>
    <source>
        <strain evidence="15">Liverpool</strain>
    </source>
</reference>
<dbReference type="GO" id="GO:0004001">
    <property type="term" value="F:adenosine kinase activity"/>
    <property type="evidence" value="ECO:0007669"/>
    <property type="project" value="UniProtKB-UniRule"/>
</dbReference>
<dbReference type="Proteomes" id="UP000007494">
    <property type="component" value="Chromosome XII"/>
</dbReference>
<comment type="cofactor">
    <cofactor evidence="1 11">
        <name>Mg(2+)</name>
        <dbReference type="ChEBI" id="CHEBI:18420"/>
    </cofactor>
</comment>
<comment type="catalytic activity">
    <reaction evidence="11">
        <text>adenosine + ATP = AMP + ADP + H(+)</text>
        <dbReference type="Rhea" id="RHEA:20824"/>
        <dbReference type="ChEBI" id="CHEBI:15378"/>
        <dbReference type="ChEBI" id="CHEBI:16335"/>
        <dbReference type="ChEBI" id="CHEBI:30616"/>
        <dbReference type="ChEBI" id="CHEBI:456215"/>
        <dbReference type="ChEBI" id="CHEBI:456216"/>
        <dbReference type="EC" id="2.7.1.20"/>
    </reaction>
</comment>
<dbReference type="EC" id="2.7.1.20" evidence="4 11"/>
<dbReference type="eggNOG" id="KOG2854">
    <property type="taxonomic scope" value="Eukaryota"/>
</dbReference>
<dbReference type="InterPro" id="IPR001805">
    <property type="entry name" value="Adenokinase"/>
</dbReference>
<reference evidence="14" key="4">
    <citation type="journal article" date="2015" name="PLoS ONE">
        <title>Comprehensive Evaluation of Toxoplasma gondii VEG and Neospora caninum LIV Genomes with Tachyzoite Stage Transcriptome and Proteome Defines Novel Transcript Features.</title>
        <authorList>
            <person name="Ramaprasad A."/>
            <person name="Mourier T."/>
            <person name="Naeem R."/>
            <person name="Malas T.B."/>
            <person name="Moussa E."/>
            <person name="Panigrahi A."/>
            <person name="Vermont S.J."/>
            <person name="Otto T.D."/>
            <person name="Wastling J."/>
            <person name="Pain A."/>
        </authorList>
    </citation>
    <scope>NUCLEOTIDE SEQUENCE</scope>
    <source>
        <strain evidence="14">Liverpool</strain>
    </source>
</reference>
<dbReference type="PANTHER" id="PTHR45769:SF3">
    <property type="entry name" value="ADENOSINE KINASE"/>
    <property type="match status" value="1"/>
</dbReference>
<sequence>MTGDASAPNAGQVKLFAIGNPILDLVAEVPASFLEEFSLKRGEAVLASPEQRRVYVEVEKFNPTRMTGGSALNTSRVAQQLFKMPGSVAYMGAIGDDDRGTQLKDLCDKEGLATRFMVAPGEPTAVCAVLINQKERTLCTDLGACLAFRLPADWETVVRDTRFFYATAYTISASPDNALAVARYAATKPGSVFTLNLSALFCIEVYKDALKTLFPLTNILVGNDEEFAHLARVHDVVAEDKKQMSTQDRDHAVSVCTGALGLLTAGQNAGVTKLAVMTRGESSVIAAESAADGTVVIHEVEVPKVPDEKIVDTNGAGDAFIGGFLYAFAQGRSVRDSIVCGNACARNVIMHEGFAVDFSAFSW</sequence>
<dbReference type="Gene3D" id="3.40.1190.20">
    <property type="match status" value="1"/>
</dbReference>
<evidence type="ECO:0000256" key="6">
    <source>
        <dbReference type="ARBA" id="ARBA00022726"/>
    </source>
</evidence>
<evidence type="ECO:0000313" key="15">
    <source>
        <dbReference type="Proteomes" id="UP000007494"/>
    </source>
</evidence>
<gene>
    <name evidence="14" type="ORF">BN1204_066410</name>
    <name evidence="13" type="ORF">NCLIV_066410</name>
</gene>
<dbReference type="AlphaFoldDB" id="F0VR68"/>
<dbReference type="InterPro" id="IPR002173">
    <property type="entry name" value="Carboh/pur_kinase_PfkB_CS"/>
</dbReference>
<evidence type="ECO:0000256" key="2">
    <source>
        <dbReference type="ARBA" id="ARBA00004801"/>
    </source>
</evidence>
<dbReference type="PANTHER" id="PTHR45769">
    <property type="entry name" value="ADENOSINE KINASE"/>
    <property type="match status" value="1"/>
</dbReference>
<dbReference type="OMA" id="RTMCTYL"/>
<dbReference type="GO" id="GO:0044209">
    <property type="term" value="P:AMP salvage"/>
    <property type="evidence" value="ECO:0007669"/>
    <property type="project" value="UniProtKB-UniRule"/>
</dbReference>
<dbReference type="CDD" id="cd01168">
    <property type="entry name" value="adenosine_kinase"/>
    <property type="match status" value="1"/>
</dbReference>
<feature type="domain" description="Carbohydrate kinase PfkB" evidence="12">
    <location>
        <begin position="59"/>
        <end position="353"/>
    </location>
</feature>
<dbReference type="VEuPathDB" id="ToxoDB:NCLIV_066410"/>
<dbReference type="EMBL" id="FR823393">
    <property type="protein sequence ID" value="CBZ56216.1"/>
    <property type="molecule type" value="Genomic_DNA"/>
</dbReference>
<keyword evidence="15" id="KW-1185">Reference proteome</keyword>
<keyword evidence="6 11" id="KW-0660">Purine salvage</keyword>
<evidence type="ECO:0000256" key="9">
    <source>
        <dbReference type="ARBA" id="ARBA00022840"/>
    </source>
</evidence>
<dbReference type="EMBL" id="LN714487">
    <property type="protein sequence ID" value="CEL70978.1"/>
    <property type="molecule type" value="Genomic_DNA"/>
</dbReference>
<evidence type="ECO:0000256" key="7">
    <source>
        <dbReference type="ARBA" id="ARBA00022741"/>
    </source>
</evidence>
<dbReference type="OrthoDB" id="432447at2759"/>
<comment type="function">
    <text evidence="11">ATP dependent phosphorylation of adenosine and other related nucleoside analogs to monophosphate derivatives.</text>
</comment>
<comment type="pathway">
    <text evidence="2 11">Purine metabolism; AMP biosynthesis via salvage pathway; AMP from adenosine: step 1/1.</text>
</comment>
<dbReference type="Gene3D" id="3.30.1110.10">
    <property type="match status" value="1"/>
</dbReference>
<proteinExistence type="inferred from homology"/>
<name>F0VR68_NEOCL</name>
<dbReference type="GO" id="GO:0006166">
    <property type="term" value="P:purine ribonucleoside salvage"/>
    <property type="evidence" value="ECO:0007669"/>
    <property type="project" value="UniProtKB-KW"/>
</dbReference>
<dbReference type="Pfam" id="PF00294">
    <property type="entry name" value="PfkB"/>
    <property type="match status" value="1"/>
</dbReference>
<evidence type="ECO:0000256" key="1">
    <source>
        <dbReference type="ARBA" id="ARBA00001946"/>
    </source>
</evidence>
<dbReference type="PRINTS" id="PR00989">
    <property type="entry name" value="ADENOKINASE"/>
</dbReference>
<keyword evidence="11" id="KW-0460">Magnesium</keyword>
<dbReference type="UniPathway" id="UPA00588">
    <property type="reaction ID" value="UER00659"/>
</dbReference>
<evidence type="ECO:0000313" key="13">
    <source>
        <dbReference type="EMBL" id="CBZ56216.1"/>
    </source>
</evidence>
<accession>F0VR68</accession>
<dbReference type="RefSeq" id="XP_003886241.1">
    <property type="nucleotide sequence ID" value="XM_003886192.1"/>
</dbReference>
<dbReference type="GO" id="GO:0005634">
    <property type="term" value="C:nucleus"/>
    <property type="evidence" value="ECO:0007669"/>
    <property type="project" value="TreeGrafter"/>
</dbReference>
<dbReference type="InterPro" id="IPR011611">
    <property type="entry name" value="PfkB_dom"/>
</dbReference>
<keyword evidence="9 11" id="KW-0067">ATP-binding</keyword>
<dbReference type="InterPro" id="IPR029056">
    <property type="entry name" value="Ribokinase-like"/>
</dbReference>
<keyword evidence="8 11" id="KW-0418">Kinase</keyword>
<evidence type="ECO:0000256" key="4">
    <source>
        <dbReference type="ARBA" id="ARBA00012119"/>
    </source>
</evidence>
<reference evidence="13" key="1">
    <citation type="submission" date="2011-02" db="EMBL/GenBank/DDBJ databases">
        <authorList>
            <person name="Aslett M."/>
        </authorList>
    </citation>
    <scope>NUCLEOTIDE SEQUENCE</scope>
    <source>
        <strain evidence="13">Liverpool</strain>
    </source>
</reference>
<dbReference type="GeneID" id="13445439"/>
<feature type="active site" description="Proton acceptor" evidence="10">
    <location>
        <position position="318"/>
    </location>
</feature>
<reference evidence="13" key="2">
    <citation type="submission" date="2011-03" db="EMBL/GenBank/DDBJ databases">
        <title>Comparative genomics and transcriptomics of Neospora caninum and Toxoplasma gondii.</title>
        <authorList>
            <person name="Reid A.J."/>
            <person name="Sohal A."/>
            <person name="Harris D."/>
            <person name="Quail M."/>
            <person name="Sanders M."/>
            <person name="Berriman M."/>
            <person name="Wastling J.M."/>
            <person name="Pain A."/>
        </authorList>
    </citation>
    <scope>NUCLEOTIDE SEQUENCE</scope>
    <source>
        <strain evidence="13">Liverpool</strain>
    </source>
</reference>
<dbReference type="InParanoid" id="F0VR68"/>
<protein>
    <recommendedName>
        <fullName evidence="4 11">Adenosine kinase</fullName>
        <shortName evidence="11">AK</shortName>
        <ecNumber evidence="4 11">2.7.1.20</ecNumber>
    </recommendedName>
    <alternativeName>
        <fullName evidence="11">Adenosine 5'-phosphotransferase</fullName>
    </alternativeName>
</protein>
<dbReference type="GO" id="GO:0005829">
    <property type="term" value="C:cytosol"/>
    <property type="evidence" value="ECO:0007669"/>
    <property type="project" value="TreeGrafter"/>
</dbReference>
<dbReference type="GO" id="GO:0006144">
    <property type="term" value="P:purine nucleobase metabolic process"/>
    <property type="evidence" value="ECO:0007669"/>
    <property type="project" value="TreeGrafter"/>
</dbReference>
<evidence type="ECO:0000256" key="3">
    <source>
        <dbReference type="ARBA" id="ARBA00010688"/>
    </source>
</evidence>
<organism evidence="13 15">
    <name type="scientific">Neospora caninum (strain Liverpool)</name>
    <dbReference type="NCBI Taxonomy" id="572307"/>
    <lineage>
        <taxon>Eukaryota</taxon>
        <taxon>Sar</taxon>
        <taxon>Alveolata</taxon>
        <taxon>Apicomplexa</taxon>
        <taxon>Conoidasida</taxon>
        <taxon>Coccidia</taxon>
        <taxon>Eucoccidiorida</taxon>
        <taxon>Eimeriorina</taxon>
        <taxon>Sarcocystidae</taxon>
        <taxon>Neospora</taxon>
    </lineage>
</organism>
<evidence type="ECO:0000256" key="8">
    <source>
        <dbReference type="ARBA" id="ARBA00022777"/>
    </source>
</evidence>
<comment type="similarity">
    <text evidence="3 11">Belongs to the carbohydrate kinase PfkB family.</text>
</comment>
<keyword evidence="7 11" id="KW-0547">Nucleotide-binding</keyword>
<evidence type="ECO:0000256" key="5">
    <source>
        <dbReference type="ARBA" id="ARBA00022679"/>
    </source>
</evidence>
<evidence type="ECO:0000256" key="10">
    <source>
        <dbReference type="PIRSR" id="PIRSR601805-1"/>
    </source>
</evidence>